<evidence type="ECO:0000256" key="1">
    <source>
        <dbReference type="ARBA" id="ARBA00004123"/>
    </source>
</evidence>
<dbReference type="GO" id="GO:0050793">
    <property type="term" value="P:regulation of developmental process"/>
    <property type="evidence" value="ECO:0007669"/>
    <property type="project" value="TreeGrafter"/>
</dbReference>
<evidence type="ECO:0000256" key="6">
    <source>
        <dbReference type="ARBA" id="ARBA00023125"/>
    </source>
</evidence>
<evidence type="ECO:0000313" key="12">
    <source>
        <dbReference type="EMBL" id="KAB5538537.1"/>
    </source>
</evidence>
<keyword evidence="9" id="KW-0539">Nucleus</keyword>
<comment type="subcellular location">
    <subcellularLocation>
        <location evidence="1">Nucleus</location>
    </subcellularLocation>
</comment>
<evidence type="ECO:0000313" key="13">
    <source>
        <dbReference type="Proteomes" id="UP000326939"/>
    </source>
</evidence>
<keyword evidence="8" id="KW-0804">Transcription</keyword>
<feature type="domain" description="ZF-HD dimerization-type" evidence="11">
    <location>
        <begin position="167"/>
        <end position="218"/>
    </location>
</feature>
<keyword evidence="3" id="KW-0863">Zinc-finger</keyword>
<reference evidence="13" key="1">
    <citation type="journal article" date="2019" name="Gigascience">
        <title>De novo genome assembly of the endangered Acer yangbiense, a plant species with extremely small populations endemic to Yunnan Province, China.</title>
        <authorList>
            <person name="Yang J."/>
            <person name="Wariss H.M."/>
            <person name="Tao L."/>
            <person name="Zhang R."/>
            <person name="Yun Q."/>
            <person name="Hollingsworth P."/>
            <person name="Dao Z."/>
            <person name="Luo G."/>
            <person name="Guo H."/>
            <person name="Ma Y."/>
            <person name="Sun W."/>
        </authorList>
    </citation>
    <scope>NUCLEOTIDE SEQUENCE [LARGE SCALE GENOMIC DNA]</scope>
    <source>
        <strain evidence="13">cv. br00</strain>
    </source>
</reference>
<keyword evidence="6" id="KW-0238">DNA-binding</keyword>
<dbReference type="NCBIfam" id="TIGR01566">
    <property type="entry name" value="ZF_HD_prot_N"/>
    <property type="match status" value="1"/>
</dbReference>
<keyword evidence="2" id="KW-0479">Metal-binding</keyword>
<evidence type="ECO:0000256" key="2">
    <source>
        <dbReference type="ARBA" id="ARBA00022723"/>
    </source>
</evidence>
<dbReference type="AlphaFoldDB" id="A0A5N5L716"/>
<gene>
    <name evidence="12" type="ORF">DKX38_016070</name>
</gene>
<keyword evidence="5" id="KW-0805">Transcription regulation</keyword>
<organism evidence="12 13">
    <name type="scientific">Salix brachista</name>
    <dbReference type="NCBI Taxonomy" id="2182728"/>
    <lineage>
        <taxon>Eukaryota</taxon>
        <taxon>Viridiplantae</taxon>
        <taxon>Streptophyta</taxon>
        <taxon>Embryophyta</taxon>
        <taxon>Tracheophyta</taxon>
        <taxon>Spermatophyta</taxon>
        <taxon>Magnoliopsida</taxon>
        <taxon>eudicotyledons</taxon>
        <taxon>Gunneridae</taxon>
        <taxon>Pentapetalae</taxon>
        <taxon>rosids</taxon>
        <taxon>fabids</taxon>
        <taxon>Malpighiales</taxon>
        <taxon>Salicaceae</taxon>
        <taxon>Saliceae</taxon>
        <taxon>Salix</taxon>
    </lineage>
</organism>
<dbReference type="InterPro" id="IPR006455">
    <property type="entry name" value="Homeodomain_ZF_HD"/>
</dbReference>
<feature type="compositionally biased region" description="Low complexity" evidence="10">
    <location>
        <begin position="239"/>
        <end position="262"/>
    </location>
</feature>
<keyword evidence="7" id="KW-0371">Homeobox</keyword>
<evidence type="ECO:0000259" key="11">
    <source>
        <dbReference type="PROSITE" id="PS51523"/>
    </source>
</evidence>
<accession>A0A5N5L716</accession>
<evidence type="ECO:0000256" key="8">
    <source>
        <dbReference type="ARBA" id="ARBA00023163"/>
    </source>
</evidence>
<dbReference type="Pfam" id="PF04770">
    <property type="entry name" value="ZF-HD_dimer"/>
    <property type="match status" value="1"/>
</dbReference>
<evidence type="ECO:0000256" key="4">
    <source>
        <dbReference type="ARBA" id="ARBA00022833"/>
    </source>
</evidence>
<dbReference type="Gene3D" id="1.10.10.60">
    <property type="entry name" value="Homeodomain-like"/>
    <property type="match status" value="1"/>
</dbReference>
<dbReference type="InterPro" id="IPR006456">
    <property type="entry name" value="ZF_HD_homeobox_Cys/His_dimer"/>
</dbReference>
<evidence type="ECO:0000256" key="9">
    <source>
        <dbReference type="ARBA" id="ARBA00023242"/>
    </source>
</evidence>
<name>A0A5N5L716_9ROSI</name>
<evidence type="ECO:0000256" key="7">
    <source>
        <dbReference type="ARBA" id="ARBA00023155"/>
    </source>
</evidence>
<dbReference type="PROSITE" id="PS51523">
    <property type="entry name" value="ZF_HD_DIMER"/>
    <property type="match status" value="1"/>
</dbReference>
<sequence length="430" mass="47298">MDRGLRLAPVEDDSVTDYRYSATGLFPPFSYQHRFLACHGSKKRLQSSKIYAGTVISCRGGADPGVRVNRRLLLYTLSRKPRVRSGLRCLESKRISFAVLYMTRKAMESITGPHCITKSPESDTDSETPLQTHLTKALSLTNGSYKTHQNHHLPPPPPPQQNMVVSYKECLKNHAASFGGLALDGCGEFMPKSTATPQDPTSLKCAACGCHRNFHRREPSGPTATSTHMLPLPALNWTTSSSQSPGSTSSGPASPASPSPQSFYPSAPHMLLSLSSGHLDDTQLQKQGYSLAMTSPHGRKRARTKFSQEQKEKMYLFAEKLGWRLLRGNNDRGVEEFCSEIGVTRNIFKVWMHNSRSRKEKLNSSCGINSSDKCGFNANEEAGRDGADNKGHSFSNNNNGSNCDSFDRCQIESKVHVHGSMTPHGSSPSY</sequence>
<dbReference type="Proteomes" id="UP000326939">
    <property type="component" value="Chromosome 10"/>
</dbReference>
<proteinExistence type="predicted"/>
<feature type="region of interest" description="Disordered" evidence="10">
    <location>
        <begin position="235"/>
        <end position="267"/>
    </location>
</feature>
<dbReference type="GO" id="GO:0005634">
    <property type="term" value="C:nucleus"/>
    <property type="evidence" value="ECO:0007669"/>
    <property type="project" value="UniProtKB-SubCell"/>
</dbReference>
<keyword evidence="13" id="KW-1185">Reference proteome</keyword>
<protein>
    <recommendedName>
        <fullName evidence="11">ZF-HD dimerization-type domain-containing protein</fullName>
    </recommendedName>
</protein>
<dbReference type="PANTHER" id="PTHR31948">
    <property type="entry name" value="ZINC-FINGER HOMEODOMAIN PROTEIN 2"/>
    <property type="match status" value="1"/>
</dbReference>
<dbReference type="PANTHER" id="PTHR31948:SF72">
    <property type="entry name" value="ZINC-FINGER HOMEODOMAIN PROTEIN 10"/>
    <property type="match status" value="1"/>
</dbReference>
<evidence type="ECO:0000256" key="5">
    <source>
        <dbReference type="ARBA" id="ARBA00023015"/>
    </source>
</evidence>
<dbReference type="NCBIfam" id="TIGR01565">
    <property type="entry name" value="homeo_ZF_HD"/>
    <property type="match status" value="1"/>
</dbReference>
<dbReference type="SUPFAM" id="SSF46689">
    <property type="entry name" value="Homeodomain-like"/>
    <property type="match status" value="1"/>
</dbReference>
<comment type="caution">
    <text evidence="12">The sequence shown here is derived from an EMBL/GenBank/DDBJ whole genome shotgun (WGS) entry which is preliminary data.</text>
</comment>
<keyword evidence="4" id="KW-0862">Zinc</keyword>
<evidence type="ECO:0000256" key="3">
    <source>
        <dbReference type="ARBA" id="ARBA00022771"/>
    </source>
</evidence>
<evidence type="ECO:0000256" key="10">
    <source>
        <dbReference type="SAM" id="MobiDB-lite"/>
    </source>
</evidence>
<dbReference type="GO" id="GO:0000976">
    <property type="term" value="F:transcription cis-regulatory region binding"/>
    <property type="evidence" value="ECO:0007669"/>
    <property type="project" value="TreeGrafter"/>
</dbReference>
<dbReference type="InterPro" id="IPR009057">
    <property type="entry name" value="Homeodomain-like_sf"/>
</dbReference>
<dbReference type="GO" id="GO:0003700">
    <property type="term" value="F:DNA-binding transcription factor activity"/>
    <property type="evidence" value="ECO:0007669"/>
    <property type="project" value="TreeGrafter"/>
</dbReference>
<dbReference type="GO" id="GO:0008270">
    <property type="term" value="F:zinc ion binding"/>
    <property type="evidence" value="ECO:0007669"/>
    <property type="project" value="UniProtKB-KW"/>
</dbReference>
<dbReference type="EMBL" id="VDCV01000010">
    <property type="protein sequence ID" value="KAB5538537.1"/>
    <property type="molecule type" value="Genomic_DNA"/>
</dbReference>